<proteinExistence type="predicted"/>
<protein>
    <submittedName>
        <fullName evidence="1">CopG family transcriptional regulator</fullName>
    </submittedName>
</protein>
<dbReference type="Proteomes" id="UP000501374">
    <property type="component" value="Chromosome"/>
</dbReference>
<organism evidence="1 2">
    <name type="scientific">Bacillus thuringiensis serovar andalousiensis</name>
    <dbReference type="NCBI Taxonomy" id="257985"/>
    <lineage>
        <taxon>Bacteria</taxon>
        <taxon>Bacillati</taxon>
        <taxon>Bacillota</taxon>
        <taxon>Bacilli</taxon>
        <taxon>Bacillales</taxon>
        <taxon>Bacillaceae</taxon>
        <taxon>Bacillus</taxon>
        <taxon>Bacillus cereus group</taxon>
    </lineage>
</organism>
<dbReference type="EMBL" id="CP035727">
    <property type="protein sequence ID" value="QIW18316.1"/>
    <property type="molecule type" value="Genomic_DNA"/>
</dbReference>
<gene>
    <name evidence="1" type="ORF">EVG22_07505</name>
</gene>
<sequence>MKIEGIIASLKESNAKEVGKEIGMCDKRLLKGLKNAGYKHSKKGGIGWYFTGQGGAPLKADIREFITCTDDAQAENADDTLTKKEVSELRKMQQKEKISAQKNTNSIHSLQERIRESASKEKVSRTVYLDKETCTKLGTFEDVHRLNRDDIIEAALREFFERHKM</sequence>
<evidence type="ECO:0000313" key="2">
    <source>
        <dbReference type="Proteomes" id="UP000501374"/>
    </source>
</evidence>
<accession>A0A6H0TGI9</accession>
<reference evidence="2" key="1">
    <citation type="submission" date="2019-02" db="EMBL/GenBank/DDBJ databases">
        <title>Structural and Functional analysis of Lanthipeptide from Bacillus thuringiensis serovar andalousiensis B23193.</title>
        <authorList>
            <person name="Andreeva J.V."/>
            <person name="Grigoreva A."/>
        </authorList>
    </citation>
    <scope>NUCLEOTIDE SEQUENCE [LARGE SCALE GENOMIC DNA]</scope>
    <source>
        <strain evidence="2">B23193</strain>
    </source>
</reference>
<name>A0A6H0TGI9_BACTU</name>
<dbReference type="AlphaFoldDB" id="A0A6H0TGI9"/>
<evidence type="ECO:0000313" key="1">
    <source>
        <dbReference type="EMBL" id="QIW18316.1"/>
    </source>
</evidence>